<keyword evidence="7" id="KW-1185">Reference proteome</keyword>
<evidence type="ECO:0000256" key="3">
    <source>
        <dbReference type="ARBA" id="ARBA00023004"/>
    </source>
</evidence>
<dbReference type="Gene3D" id="2.102.10.10">
    <property type="entry name" value="Rieske [2Fe-2S] iron-sulphur domain"/>
    <property type="match status" value="1"/>
</dbReference>
<reference evidence="6 7" key="1">
    <citation type="submission" date="2021-03" db="EMBL/GenBank/DDBJ databases">
        <title>Fibrella sp. HMF5405 genome sequencing and assembly.</title>
        <authorList>
            <person name="Kang H."/>
            <person name="Kim H."/>
            <person name="Bae S."/>
            <person name="Joh K."/>
        </authorList>
    </citation>
    <scope>NUCLEOTIDE SEQUENCE [LARGE SCALE GENOMIC DNA]</scope>
    <source>
        <strain evidence="6 7">HMF5405</strain>
    </source>
</reference>
<protein>
    <submittedName>
        <fullName evidence="6">Rieske 2Fe-2S domain-containing protein</fullName>
    </submittedName>
</protein>
<organism evidence="6 7">
    <name type="scientific">Fibrella forsythiae</name>
    <dbReference type="NCBI Taxonomy" id="2817061"/>
    <lineage>
        <taxon>Bacteria</taxon>
        <taxon>Pseudomonadati</taxon>
        <taxon>Bacteroidota</taxon>
        <taxon>Cytophagia</taxon>
        <taxon>Cytophagales</taxon>
        <taxon>Spirosomataceae</taxon>
        <taxon>Fibrella</taxon>
    </lineage>
</organism>
<keyword evidence="1" id="KW-0001">2Fe-2S</keyword>
<sequence>MTKTDLINRNAFLKQLGFSSAALLATACLGSCSKADTTVAPLASDIVLDLTATSNAALKTNGGYVVLTSQNVVVARTNTGAYAAVTLICSHEGERKITYRTSEFYCTEHGARYDNNGVGLNSEGSKGIKSYTTVLSGTTLTIKAS</sequence>
<dbReference type="RefSeq" id="WP_207331630.1">
    <property type="nucleotide sequence ID" value="NZ_JAFMYW010000008.1"/>
</dbReference>
<dbReference type="Pfam" id="PF00355">
    <property type="entry name" value="Rieske"/>
    <property type="match status" value="1"/>
</dbReference>
<comment type="caution">
    <text evidence="6">The sequence shown here is derived from an EMBL/GenBank/DDBJ whole genome shotgun (WGS) entry which is preliminary data.</text>
</comment>
<dbReference type="PROSITE" id="PS51296">
    <property type="entry name" value="RIESKE"/>
    <property type="match status" value="1"/>
</dbReference>
<accession>A0ABS3JNV3</accession>
<evidence type="ECO:0000259" key="5">
    <source>
        <dbReference type="PROSITE" id="PS51296"/>
    </source>
</evidence>
<dbReference type="PROSITE" id="PS51257">
    <property type="entry name" value="PROKAR_LIPOPROTEIN"/>
    <property type="match status" value="1"/>
</dbReference>
<keyword evidence="3" id="KW-0408">Iron</keyword>
<keyword evidence="4" id="KW-0411">Iron-sulfur</keyword>
<dbReference type="SUPFAM" id="SSF50022">
    <property type="entry name" value="ISP domain"/>
    <property type="match status" value="1"/>
</dbReference>
<dbReference type="EMBL" id="JAFMYW010000008">
    <property type="protein sequence ID" value="MBO0951685.1"/>
    <property type="molecule type" value="Genomic_DNA"/>
</dbReference>
<dbReference type="InterPro" id="IPR036922">
    <property type="entry name" value="Rieske_2Fe-2S_sf"/>
</dbReference>
<dbReference type="InterPro" id="IPR017941">
    <property type="entry name" value="Rieske_2Fe-2S"/>
</dbReference>
<keyword evidence="2" id="KW-0479">Metal-binding</keyword>
<evidence type="ECO:0000256" key="2">
    <source>
        <dbReference type="ARBA" id="ARBA00022723"/>
    </source>
</evidence>
<evidence type="ECO:0000256" key="1">
    <source>
        <dbReference type="ARBA" id="ARBA00022714"/>
    </source>
</evidence>
<dbReference type="Proteomes" id="UP000664628">
    <property type="component" value="Unassembled WGS sequence"/>
</dbReference>
<evidence type="ECO:0000313" key="7">
    <source>
        <dbReference type="Proteomes" id="UP000664628"/>
    </source>
</evidence>
<proteinExistence type="predicted"/>
<evidence type="ECO:0000313" key="6">
    <source>
        <dbReference type="EMBL" id="MBO0951685.1"/>
    </source>
</evidence>
<feature type="domain" description="Rieske" evidence="5">
    <location>
        <begin position="65"/>
        <end position="142"/>
    </location>
</feature>
<name>A0ABS3JNV3_9BACT</name>
<gene>
    <name evidence="6" type="ORF">J2I46_24085</name>
</gene>
<evidence type="ECO:0000256" key="4">
    <source>
        <dbReference type="ARBA" id="ARBA00023014"/>
    </source>
</evidence>